<dbReference type="RefSeq" id="WP_271806153.1">
    <property type="nucleotide sequence ID" value="NZ_JAQMTU010000121.1"/>
</dbReference>
<dbReference type="SUPFAM" id="SSF53167">
    <property type="entry name" value="Purine and uridine phosphorylases"/>
    <property type="match status" value="1"/>
</dbReference>
<evidence type="ECO:0000259" key="1">
    <source>
        <dbReference type="Pfam" id="PF01048"/>
    </source>
</evidence>
<reference evidence="2 3" key="1">
    <citation type="submission" date="2023-01" db="EMBL/GenBank/DDBJ databases">
        <title>Genomes from the Australian National Cyanobacteria Reference Collection.</title>
        <authorList>
            <person name="Willis A."/>
            <person name="Lee E.M.F."/>
        </authorList>
    </citation>
    <scope>NUCLEOTIDE SEQUENCE [LARGE SCALE GENOMIC DNA]</scope>
    <source>
        <strain evidence="2 3">CS-537/01</strain>
    </source>
</reference>
<dbReference type="Gene3D" id="3.40.50.1580">
    <property type="entry name" value="Nucleoside phosphorylase domain"/>
    <property type="match status" value="1"/>
</dbReference>
<name>A0ABT5AAB5_9CYAN</name>
<dbReference type="Pfam" id="PF01048">
    <property type="entry name" value="PNP_UDP_1"/>
    <property type="match status" value="1"/>
</dbReference>
<dbReference type="Proteomes" id="UP001212123">
    <property type="component" value="Unassembled WGS sequence"/>
</dbReference>
<organism evidence="2 3">
    <name type="scientific">Dolichospermum circinale CS-537/01</name>
    <dbReference type="NCBI Taxonomy" id="3021739"/>
    <lineage>
        <taxon>Bacteria</taxon>
        <taxon>Bacillati</taxon>
        <taxon>Cyanobacteriota</taxon>
        <taxon>Cyanophyceae</taxon>
        <taxon>Nostocales</taxon>
        <taxon>Aphanizomenonaceae</taxon>
        <taxon>Dolichospermum</taxon>
        <taxon>Dolichospermum circinale</taxon>
    </lineage>
</organism>
<feature type="domain" description="Nucleoside phosphorylase" evidence="1">
    <location>
        <begin position="51"/>
        <end position="166"/>
    </location>
</feature>
<gene>
    <name evidence="2" type="ORF">PN492_18725</name>
</gene>
<keyword evidence="3" id="KW-1185">Reference proteome</keyword>
<dbReference type="InterPro" id="IPR000845">
    <property type="entry name" value="Nucleoside_phosphorylase_d"/>
</dbReference>
<dbReference type="InterPro" id="IPR035994">
    <property type="entry name" value="Nucleoside_phosphorylase_sf"/>
</dbReference>
<proteinExistence type="predicted"/>
<evidence type="ECO:0000313" key="3">
    <source>
        <dbReference type="Proteomes" id="UP001212123"/>
    </source>
</evidence>
<comment type="caution">
    <text evidence="2">The sequence shown here is derived from an EMBL/GenBank/DDBJ whole genome shotgun (WGS) entry which is preliminary data.</text>
</comment>
<accession>A0ABT5AAB5</accession>
<sequence>MPTLILVPQGAEYQAVCRGLSCIPSPPPQVLTTPMGIAPVQQYLQKLTQKLTHIRENSILMMGLCGSLTGKYQVGDIVLYQNCLYQGNLEECNNYFTTDIYTRLGDHVSLVRGLTSDRIVCTAAEKHHLHQQYGADVVDMEAYPFLEFFRQFPDKQVAILRVVSDDSNHDIPNITSAISDNGSLRPFPLAWEFIRQPQSARRLITGSLQGLQVLTSVTQLLFTPDP</sequence>
<dbReference type="EMBL" id="JAQMTU010000121">
    <property type="protein sequence ID" value="MDB9488558.1"/>
    <property type="molecule type" value="Genomic_DNA"/>
</dbReference>
<protein>
    <submittedName>
        <fullName evidence="2">Phosphorylase</fullName>
    </submittedName>
</protein>
<evidence type="ECO:0000313" key="2">
    <source>
        <dbReference type="EMBL" id="MDB9488558.1"/>
    </source>
</evidence>